<feature type="repeat" description="RCC1" evidence="2">
    <location>
        <begin position="880"/>
        <end position="931"/>
    </location>
</feature>
<evidence type="ECO:0000256" key="1">
    <source>
        <dbReference type="ARBA" id="ARBA00022737"/>
    </source>
</evidence>
<dbReference type="PANTHER" id="PTHR22870:SF466">
    <property type="entry name" value="ANKYRIN REPEAT-CONTAINING PROTEIN"/>
    <property type="match status" value="1"/>
</dbReference>
<name>A0AAU9WFR2_9CNID</name>
<evidence type="ECO:0000313" key="5">
    <source>
        <dbReference type="Proteomes" id="UP001159428"/>
    </source>
</evidence>
<feature type="domain" description="RCC1-like" evidence="3">
    <location>
        <begin position="958"/>
        <end position="1209"/>
    </location>
</feature>
<evidence type="ECO:0000256" key="2">
    <source>
        <dbReference type="PROSITE-ProRule" id="PRU00235"/>
    </source>
</evidence>
<dbReference type="InterPro" id="IPR051210">
    <property type="entry name" value="Ub_ligase/GEF_domain"/>
</dbReference>
<dbReference type="InterPro" id="IPR058923">
    <property type="entry name" value="RCC1-like_dom"/>
</dbReference>
<dbReference type="PROSITE" id="PS00626">
    <property type="entry name" value="RCC1_2"/>
    <property type="match status" value="3"/>
</dbReference>
<feature type="repeat" description="RCC1" evidence="2">
    <location>
        <begin position="984"/>
        <end position="1035"/>
    </location>
</feature>
<feature type="repeat" description="RCC1" evidence="2">
    <location>
        <begin position="824"/>
        <end position="880"/>
    </location>
</feature>
<dbReference type="PRINTS" id="PR00633">
    <property type="entry name" value="RCCNDNSATION"/>
</dbReference>
<feature type="repeat" description="RCC1" evidence="2">
    <location>
        <begin position="1105"/>
        <end position="1157"/>
    </location>
</feature>
<dbReference type="Pfam" id="PF25390">
    <property type="entry name" value="WD40_RLD"/>
    <property type="match status" value="1"/>
</dbReference>
<feature type="repeat" description="RCC1" evidence="2">
    <location>
        <begin position="932"/>
        <end position="983"/>
    </location>
</feature>
<accession>A0AAU9WFR2</accession>
<dbReference type="Gene3D" id="2.130.10.30">
    <property type="entry name" value="Regulator of chromosome condensation 1/beta-lactamase-inhibitor protein II"/>
    <property type="match status" value="2"/>
</dbReference>
<dbReference type="SUPFAM" id="SSF69322">
    <property type="entry name" value="Tricorn protease domain 2"/>
    <property type="match status" value="1"/>
</dbReference>
<dbReference type="PANTHER" id="PTHR22870">
    <property type="entry name" value="REGULATOR OF CHROMOSOME CONDENSATION"/>
    <property type="match status" value="1"/>
</dbReference>
<organism evidence="4 5">
    <name type="scientific">Pocillopora meandrina</name>
    <dbReference type="NCBI Taxonomy" id="46732"/>
    <lineage>
        <taxon>Eukaryota</taxon>
        <taxon>Metazoa</taxon>
        <taxon>Cnidaria</taxon>
        <taxon>Anthozoa</taxon>
        <taxon>Hexacorallia</taxon>
        <taxon>Scleractinia</taxon>
        <taxon>Astrocoeniina</taxon>
        <taxon>Pocilloporidae</taxon>
        <taxon>Pocillopora</taxon>
    </lineage>
</organism>
<dbReference type="PROSITE" id="PS50012">
    <property type="entry name" value="RCC1_3"/>
    <property type="match status" value="6"/>
</dbReference>
<evidence type="ECO:0000313" key="4">
    <source>
        <dbReference type="EMBL" id="CAH3113145.1"/>
    </source>
</evidence>
<dbReference type="Proteomes" id="UP001159428">
    <property type="component" value="Unassembled WGS sequence"/>
</dbReference>
<keyword evidence="5" id="KW-1185">Reference proteome</keyword>
<sequence length="1624" mass="181029">MQNSSSSCNRELSQMAFELFELVCLLRVRPRVSQQLSKDDIKRLPSIQQAAFHEDDKRNLMVLLCSNGSLLLRAEEKGAASVVKQVSWYQNPAKAIRIITLDPSGSWLVCACVDGSLYIIPVAGITQSNSEMSCQYWPTDDITLIYKSDRRGSPSDLVWWQTVDDLHIAVIGTELGEILFVNLRSKVMLAAVEFKEGIKSFELMQDKQHETTSLLINTMSGGTVQMQLEYKSMQKTGLEQLKSPSSVATAMGYETLNRLTIPIESVFSGTGDLQDKIKPMPTTTSTGIIQFSVQYARNQVFIGAQNIKNDILEVYDIDVENLPMFVYQLPPGTSNVLLTDRVIFTITHQEQSEETLLSIQSSQLAETSLSVPKTHQKTESSIIQTFVLPPGEKMVAMFQHPELVESVIVVDDLDHSHATSSSCRMSHTVDGVTLVTTSGVFKCRPKMSPEKLFLELAVNSADTSAADVLAITTGLDVNKLYEMAGDEALKKENFEHALELYHLSKCSFERRVAQFAKHGRVADILAYLRQALSNHSDVHIAERKQLSNLTLFCFIQQVLYHSGNAVQQQILSEAFSQFLNDNFDYDELTALEQLSAYGLKNFMFDVAKARGLMAKTLDMLAQKGQFHLSCELQGKLASRGFTDIISRSANGAFIHCMDPKDAVSFLLSKPETILSHMKFILSHLTSLNEESLVHVARVLDPSRPSFRSLASKMSPPKQRTISGSSISSVLSVESTVSFGQEDTKQPSLQDLIELFLCCLLVLNHLRDDKLDADARVAALKCISGGDQASENSHGRKREGTVEFLCRPVRLSCGQQHSAVVSSSGDVYTWGRSPKGRLGHGDLIEEEGKSVPFRVEILHMHRINVLSVACGMEHTLALCSDGVYSWGSSEYGQLGQGDMQQQTRPVYITELSDKKCIAVMCGHYHSMALSADHRVWSWGWGVHGQLGVGSIEDALLPTHVQTLDEYQVTALAAGYSHSAVLTAQGQVLTFGGGLYGQLGLGTNSKQTLPVLVETLKHEKVYLICCGSFETLAITEDQKIFNWGRSPHFFRYCMRQEYRSKRSAQASLPSNATSHRLLPVRLDCTFSSRIKDVCCGNWHYMVVMESGQLYSWGYDDYGQLGLGGKMEPQMTPRLLHKLSSKSITTISVGAEFSVAMDTAGYVWVWGRADSGQLGLDFGTNGVGKKEVSVPCQLTSLPPMNRKASISSEHSLRSDLNTDVDIVWDLPDLSSIGNKSVPYGREALSITLRQLSDQYPAQPLIRHCLDIRDYLAAAVIYETVGDWPQVLGYSLRFLNDCYTSASCDGIRDKLLSSAFDIMHHVIRKFAEAQMNEEQSTQQTVWLLQEVLQFWTHNNLPFESLEGFLLKNLDILGYALSLVLIRDHFLSTPNKDAQGSGSAEINDTSKTLPQNFTVEFFNKVVTHVVHQLQEDDLGEEYASDLKSILARYSSTEDSPTSKDETFAQPFAQLDAGIRLKDFHAAQKHLWQEILDNIKKDLDKHPYIALSMTAAATIASAAVSQQRGWRGEGELITEPQLQADVVLFTCNHHFPRVYFQEFILPEFQQRMSELVMPLKHTTKLLLKYYSRQDGFLPTACPICVYNSIRIEQMEIAAAQSGNIENMPTRPWDI</sequence>
<proteinExistence type="predicted"/>
<gene>
    <name evidence="4" type="ORF">PMEA_00004810</name>
</gene>
<dbReference type="EMBL" id="CALNXJ010000013">
    <property type="protein sequence ID" value="CAH3113145.1"/>
    <property type="molecule type" value="Genomic_DNA"/>
</dbReference>
<evidence type="ECO:0000259" key="3">
    <source>
        <dbReference type="Pfam" id="PF25390"/>
    </source>
</evidence>
<reference evidence="4 5" key="1">
    <citation type="submission" date="2022-05" db="EMBL/GenBank/DDBJ databases">
        <authorList>
            <consortium name="Genoscope - CEA"/>
            <person name="William W."/>
        </authorList>
    </citation>
    <scope>NUCLEOTIDE SEQUENCE [LARGE SCALE GENOMIC DNA]</scope>
</reference>
<dbReference type="Pfam" id="PF00415">
    <property type="entry name" value="RCC1"/>
    <property type="match status" value="2"/>
</dbReference>
<dbReference type="SUPFAM" id="SSF50985">
    <property type="entry name" value="RCC1/BLIP-II"/>
    <property type="match status" value="2"/>
</dbReference>
<keyword evidence="1" id="KW-0677">Repeat</keyword>
<dbReference type="InterPro" id="IPR009091">
    <property type="entry name" value="RCC1/BLIP-II"/>
</dbReference>
<feature type="repeat" description="RCC1" evidence="2">
    <location>
        <begin position="1158"/>
        <end position="1214"/>
    </location>
</feature>
<comment type="caution">
    <text evidence="4">The sequence shown here is derived from an EMBL/GenBank/DDBJ whole genome shotgun (WGS) entry which is preliminary data.</text>
</comment>
<dbReference type="InterPro" id="IPR000408">
    <property type="entry name" value="Reg_chr_condens"/>
</dbReference>
<protein>
    <recommendedName>
        <fullName evidence="3">RCC1-like domain-containing protein</fullName>
    </recommendedName>
</protein>